<dbReference type="PRINTS" id="PR00081">
    <property type="entry name" value="GDHRDH"/>
</dbReference>
<dbReference type="InterPro" id="IPR036291">
    <property type="entry name" value="NAD(P)-bd_dom_sf"/>
</dbReference>
<dbReference type="Proteomes" id="UP000660862">
    <property type="component" value="Unassembled WGS sequence"/>
</dbReference>
<protein>
    <submittedName>
        <fullName evidence="4">Gluconate 5-dehydrogenase</fullName>
    </submittedName>
</protein>
<keyword evidence="2" id="KW-0560">Oxidoreductase</keyword>
<sequence>MSLSLFKLQGKRVLVTGGTQGIGFSIARGLAQAGAMVVINARKREKLDEALVSFEQAGLAAVGVLFDITDARQIKDAISDIEKQHGPIDILVNNAGIIRRGPAESLEEQDWHDVILTDLTAPFLMSKYVGQYMIGRRSGKIINICSLMSELGRDSVVAYSAAKGGLKMLTRNLATEWAPYNIQVNGIGPGYIATPINTDYRKPGNPLNDYIISRTPAGRWGTPEDLVGTAIFLASAASDFINGQLIYVDGGLVTSFGKPFER</sequence>
<dbReference type="Pfam" id="PF00106">
    <property type="entry name" value="adh_short"/>
    <property type="match status" value="1"/>
</dbReference>
<dbReference type="FunFam" id="3.40.50.720:FF:000084">
    <property type="entry name" value="Short-chain dehydrogenase reductase"/>
    <property type="match status" value="1"/>
</dbReference>
<reference evidence="4" key="1">
    <citation type="journal article" date="2014" name="Int. J. Syst. Evol. Microbiol.">
        <title>Complete genome sequence of Corynebacterium casei LMG S-19264T (=DSM 44701T), isolated from a smear-ripened cheese.</title>
        <authorList>
            <consortium name="US DOE Joint Genome Institute (JGI-PGF)"/>
            <person name="Walter F."/>
            <person name="Albersmeier A."/>
            <person name="Kalinowski J."/>
            <person name="Ruckert C."/>
        </authorList>
    </citation>
    <scope>NUCLEOTIDE SEQUENCE</scope>
    <source>
        <strain evidence="4">CGMCC 1.12195</strain>
    </source>
</reference>
<dbReference type="PANTHER" id="PTHR42760:SF5">
    <property type="entry name" value="2-DEHYDRO-3-DEOXY-D-GLUCONATE 5-DEHYDROGENASE"/>
    <property type="match status" value="1"/>
</dbReference>
<evidence type="ECO:0000256" key="2">
    <source>
        <dbReference type="ARBA" id="ARBA00023002"/>
    </source>
</evidence>
<comment type="similarity">
    <text evidence="1 3">Belongs to the short-chain dehydrogenases/reductases (SDR) family.</text>
</comment>
<dbReference type="CDD" id="cd05347">
    <property type="entry name" value="Ga5DH-like_SDR_c"/>
    <property type="match status" value="1"/>
</dbReference>
<dbReference type="PROSITE" id="PS00061">
    <property type="entry name" value="ADH_SHORT"/>
    <property type="match status" value="1"/>
</dbReference>
<dbReference type="InterPro" id="IPR002347">
    <property type="entry name" value="SDR_fam"/>
</dbReference>
<reference evidence="4" key="2">
    <citation type="submission" date="2020-09" db="EMBL/GenBank/DDBJ databases">
        <authorList>
            <person name="Sun Q."/>
            <person name="Zhou Y."/>
        </authorList>
    </citation>
    <scope>NUCLEOTIDE SEQUENCE</scope>
    <source>
        <strain evidence="4">CGMCC 1.12195</strain>
    </source>
</reference>
<evidence type="ECO:0000313" key="4">
    <source>
        <dbReference type="EMBL" id="GGG92214.1"/>
    </source>
</evidence>
<accession>A0A917HV53</accession>
<gene>
    <name evidence="4" type="ORF">GCM10007415_28680</name>
</gene>
<evidence type="ECO:0000256" key="3">
    <source>
        <dbReference type="RuleBase" id="RU000363"/>
    </source>
</evidence>
<keyword evidence="5" id="KW-1185">Reference proteome</keyword>
<dbReference type="PRINTS" id="PR00080">
    <property type="entry name" value="SDRFAMILY"/>
</dbReference>
<dbReference type="AlphaFoldDB" id="A0A917HV53"/>
<dbReference type="RefSeq" id="WP_188506710.1">
    <property type="nucleotide sequence ID" value="NZ_BMER01000002.1"/>
</dbReference>
<dbReference type="SUPFAM" id="SSF51735">
    <property type="entry name" value="NAD(P)-binding Rossmann-fold domains"/>
    <property type="match status" value="1"/>
</dbReference>
<organism evidence="4 5">
    <name type="scientific">Parapedobacter pyrenivorans</name>
    <dbReference type="NCBI Taxonomy" id="1305674"/>
    <lineage>
        <taxon>Bacteria</taxon>
        <taxon>Pseudomonadati</taxon>
        <taxon>Bacteroidota</taxon>
        <taxon>Sphingobacteriia</taxon>
        <taxon>Sphingobacteriales</taxon>
        <taxon>Sphingobacteriaceae</taxon>
        <taxon>Parapedobacter</taxon>
    </lineage>
</organism>
<dbReference type="InterPro" id="IPR020904">
    <property type="entry name" value="Sc_DH/Rdtase_CS"/>
</dbReference>
<evidence type="ECO:0000313" key="5">
    <source>
        <dbReference type="Proteomes" id="UP000660862"/>
    </source>
</evidence>
<dbReference type="EMBL" id="BMER01000002">
    <property type="protein sequence ID" value="GGG92214.1"/>
    <property type="molecule type" value="Genomic_DNA"/>
</dbReference>
<name>A0A917HV53_9SPHI</name>
<dbReference type="PANTHER" id="PTHR42760">
    <property type="entry name" value="SHORT-CHAIN DEHYDROGENASES/REDUCTASES FAMILY MEMBER"/>
    <property type="match status" value="1"/>
</dbReference>
<dbReference type="GO" id="GO:0016616">
    <property type="term" value="F:oxidoreductase activity, acting on the CH-OH group of donors, NAD or NADP as acceptor"/>
    <property type="evidence" value="ECO:0007669"/>
    <property type="project" value="TreeGrafter"/>
</dbReference>
<comment type="caution">
    <text evidence="4">The sequence shown here is derived from an EMBL/GenBank/DDBJ whole genome shotgun (WGS) entry which is preliminary data.</text>
</comment>
<dbReference type="Gene3D" id="3.40.50.720">
    <property type="entry name" value="NAD(P)-binding Rossmann-like Domain"/>
    <property type="match status" value="1"/>
</dbReference>
<proteinExistence type="inferred from homology"/>
<evidence type="ECO:0000256" key="1">
    <source>
        <dbReference type="ARBA" id="ARBA00006484"/>
    </source>
</evidence>